<dbReference type="EMBL" id="SMAL01000003">
    <property type="protein sequence ID" value="TCT15682.1"/>
    <property type="molecule type" value="Genomic_DNA"/>
</dbReference>
<dbReference type="RefSeq" id="WP_165878502.1">
    <property type="nucleotide sequence ID" value="NZ_SMAL01000003.1"/>
</dbReference>
<gene>
    <name evidence="2" type="ORF">EDC18_103393</name>
</gene>
<reference evidence="2 3" key="1">
    <citation type="submission" date="2019-03" db="EMBL/GenBank/DDBJ databases">
        <title>Genomic Encyclopedia of Type Strains, Phase IV (KMG-IV): sequencing the most valuable type-strain genomes for metagenomic binning, comparative biology and taxonomic classification.</title>
        <authorList>
            <person name="Goeker M."/>
        </authorList>
    </citation>
    <scope>NUCLEOTIDE SEQUENCE [LARGE SCALE GENOMIC DNA]</scope>
    <source>
        <strain evidence="2 3">DSM 24629</strain>
    </source>
</reference>
<protein>
    <submittedName>
        <fullName evidence="2">Uncharacterized protein</fullName>
    </submittedName>
</protein>
<keyword evidence="1" id="KW-1133">Transmembrane helix</keyword>
<keyword evidence="1" id="KW-0472">Membrane</keyword>
<dbReference type="AlphaFoldDB" id="A0A4R3MLU9"/>
<sequence length="68" mass="7666">MYKKDYLILLKSILICIPFLIFTFCWVAIIPLKPSLIGVLIIAILPTITSIGPSAIYLFKLADKKNLK</sequence>
<keyword evidence="1" id="KW-0812">Transmembrane</keyword>
<proteinExistence type="predicted"/>
<feature type="transmembrane region" description="Helical" evidence="1">
    <location>
        <begin position="36"/>
        <end position="59"/>
    </location>
</feature>
<evidence type="ECO:0000313" key="3">
    <source>
        <dbReference type="Proteomes" id="UP000294902"/>
    </source>
</evidence>
<evidence type="ECO:0000313" key="2">
    <source>
        <dbReference type="EMBL" id="TCT15682.1"/>
    </source>
</evidence>
<dbReference type="Proteomes" id="UP000294902">
    <property type="component" value="Unassembled WGS sequence"/>
</dbReference>
<organism evidence="2 3">
    <name type="scientific">Natranaerovirga pectinivora</name>
    <dbReference type="NCBI Taxonomy" id="682400"/>
    <lineage>
        <taxon>Bacteria</taxon>
        <taxon>Bacillati</taxon>
        <taxon>Bacillota</taxon>
        <taxon>Clostridia</taxon>
        <taxon>Lachnospirales</taxon>
        <taxon>Natranaerovirgaceae</taxon>
        <taxon>Natranaerovirga</taxon>
    </lineage>
</organism>
<keyword evidence="3" id="KW-1185">Reference proteome</keyword>
<evidence type="ECO:0000256" key="1">
    <source>
        <dbReference type="SAM" id="Phobius"/>
    </source>
</evidence>
<feature type="transmembrane region" description="Helical" evidence="1">
    <location>
        <begin position="7"/>
        <end position="30"/>
    </location>
</feature>
<name>A0A4R3MLU9_9FIRM</name>
<accession>A0A4R3MLU9</accession>
<comment type="caution">
    <text evidence="2">The sequence shown here is derived from an EMBL/GenBank/DDBJ whole genome shotgun (WGS) entry which is preliminary data.</text>
</comment>